<comment type="similarity">
    <text evidence="1 2">Belongs to the short-chain dehydrogenases/reductases (SDR) family.</text>
</comment>
<dbReference type="RefSeq" id="WP_317979529.1">
    <property type="nucleotide sequence ID" value="NZ_BTCL01000004.1"/>
</dbReference>
<dbReference type="Proteomes" id="UP001285921">
    <property type="component" value="Unassembled WGS sequence"/>
</dbReference>
<proteinExistence type="inferred from homology"/>
<protein>
    <submittedName>
        <fullName evidence="3">Oxidoreductase</fullName>
    </submittedName>
</protein>
<gene>
    <name evidence="3" type="ORF">PghCCS26_16920</name>
</gene>
<comment type="caution">
    <text evidence="3">The sequence shown here is derived from an EMBL/GenBank/DDBJ whole genome shotgun (WGS) entry which is preliminary data.</text>
</comment>
<organism evidence="3 4">
    <name type="scientific">Paenibacillus glycanilyticus</name>
    <dbReference type="NCBI Taxonomy" id="126569"/>
    <lineage>
        <taxon>Bacteria</taxon>
        <taxon>Bacillati</taxon>
        <taxon>Bacillota</taxon>
        <taxon>Bacilli</taxon>
        <taxon>Bacillales</taxon>
        <taxon>Paenibacillaceae</taxon>
        <taxon>Paenibacillus</taxon>
    </lineage>
</organism>
<dbReference type="PRINTS" id="PR00081">
    <property type="entry name" value="GDHRDH"/>
</dbReference>
<dbReference type="PANTHER" id="PTHR42879:SF2">
    <property type="entry name" value="3-OXOACYL-[ACYL-CARRIER-PROTEIN] REDUCTASE FABG"/>
    <property type="match status" value="1"/>
</dbReference>
<dbReference type="Pfam" id="PF00106">
    <property type="entry name" value="adh_short"/>
    <property type="match status" value="1"/>
</dbReference>
<dbReference type="PRINTS" id="PR00080">
    <property type="entry name" value="SDRFAMILY"/>
</dbReference>
<dbReference type="Gene3D" id="3.40.50.720">
    <property type="entry name" value="NAD(P)-binding Rossmann-like Domain"/>
    <property type="match status" value="1"/>
</dbReference>
<evidence type="ECO:0000256" key="2">
    <source>
        <dbReference type="RuleBase" id="RU000363"/>
    </source>
</evidence>
<dbReference type="EMBL" id="BTCL01000004">
    <property type="protein sequence ID" value="GMK44564.1"/>
    <property type="molecule type" value="Genomic_DNA"/>
</dbReference>
<evidence type="ECO:0000256" key="1">
    <source>
        <dbReference type="ARBA" id="ARBA00006484"/>
    </source>
</evidence>
<dbReference type="InterPro" id="IPR050259">
    <property type="entry name" value="SDR"/>
</dbReference>
<evidence type="ECO:0000313" key="4">
    <source>
        <dbReference type="Proteomes" id="UP001285921"/>
    </source>
</evidence>
<reference evidence="3 4" key="1">
    <citation type="submission" date="2023-05" db="EMBL/GenBank/DDBJ databases">
        <title>Draft genome of Paenibacillus sp. CCS26.</title>
        <authorList>
            <person name="Akita H."/>
            <person name="Shinto Y."/>
            <person name="Kimura Z."/>
        </authorList>
    </citation>
    <scope>NUCLEOTIDE SEQUENCE [LARGE SCALE GENOMIC DNA]</scope>
    <source>
        <strain evidence="3 4">CCS26</strain>
    </source>
</reference>
<evidence type="ECO:0000313" key="3">
    <source>
        <dbReference type="EMBL" id="GMK44564.1"/>
    </source>
</evidence>
<name>A0ABQ6NKL3_9BACL</name>
<accession>A0ABQ6NKL3</accession>
<sequence length="247" mass="26235">MTFQNKVAIITGGSSGMGKAVAIELVKKGARVVINGRREQTLAEAAKEIDPTGLNIAYVAGDISKPQVAEGLISEAIARFGRVDTLINNAGIFLAKPFTEYTEEDFDAVLSTNVAGFFHITQRVLTEMLKTGSGHIVNITASGVSEQPIKEVPSALAALSKGGLTTVSKSLAIEYADKGIRVNAVAPGVIKTPMHAPETHDFLSQLHPMKRMGEVHEIVEAILYLEAAQFVTGEVLHVDGGQSAGKW</sequence>
<dbReference type="InterPro" id="IPR036291">
    <property type="entry name" value="NAD(P)-bd_dom_sf"/>
</dbReference>
<dbReference type="PANTHER" id="PTHR42879">
    <property type="entry name" value="3-OXOACYL-(ACYL-CARRIER-PROTEIN) REDUCTASE"/>
    <property type="match status" value="1"/>
</dbReference>
<dbReference type="SUPFAM" id="SSF51735">
    <property type="entry name" value="NAD(P)-binding Rossmann-fold domains"/>
    <property type="match status" value="1"/>
</dbReference>
<keyword evidence="4" id="KW-1185">Reference proteome</keyword>
<dbReference type="InterPro" id="IPR002347">
    <property type="entry name" value="SDR_fam"/>
</dbReference>
<dbReference type="CDD" id="cd05233">
    <property type="entry name" value="SDR_c"/>
    <property type="match status" value="1"/>
</dbReference>